<dbReference type="RefSeq" id="WP_025410907.1">
    <property type="nucleotide sequence ID" value="NZ_CP007128.1"/>
</dbReference>
<reference evidence="1 2" key="1">
    <citation type="journal article" date="2014" name="Genome Announc.">
        <title>Genome Sequence and Methylome of Soil Bacterium Gemmatirosa kalamazoonensis KBS708T, a Member of the Rarely Cultivated Gemmatimonadetes Phylum.</title>
        <authorList>
            <person name="Debruyn J.M."/>
            <person name="Radosevich M."/>
            <person name="Wommack K.E."/>
            <person name="Polson S.W."/>
            <person name="Hauser L.J."/>
            <person name="Fawaz M.N."/>
            <person name="Korlach J."/>
            <person name="Tsai Y.C."/>
        </authorList>
    </citation>
    <scope>NUCLEOTIDE SEQUENCE [LARGE SCALE GENOMIC DNA]</scope>
    <source>
        <strain evidence="1 2">KBS708</strain>
    </source>
</reference>
<dbReference type="Gene3D" id="3.30.300.20">
    <property type="match status" value="1"/>
</dbReference>
<dbReference type="AlphaFoldDB" id="W0RG44"/>
<sequence length="188" mass="20439">MPIVFGEMASSVEEIVDAFERHGDSVRGTYRAHYTFDSTTRDPYTAPRLERPASLRDNPADTLFPWEQIFTTAAACAGSDYPMLAAHLGIPLERVHFVVEGVFDPRREFDGLAGFAAPADARHCYPALHVRATLTSSAPRAALERLHARVLAHNMVLDALRGIPLTSELVTVPAGEPSARRATSTVAG</sequence>
<protein>
    <submittedName>
        <fullName evidence="1">OsmC family protein</fullName>
    </submittedName>
</protein>
<proteinExistence type="predicted"/>
<organism evidence="1 2">
    <name type="scientific">Gemmatirosa kalamazoonensis</name>
    <dbReference type="NCBI Taxonomy" id="861299"/>
    <lineage>
        <taxon>Bacteria</taxon>
        <taxon>Pseudomonadati</taxon>
        <taxon>Gemmatimonadota</taxon>
        <taxon>Gemmatimonadia</taxon>
        <taxon>Gemmatimonadales</taxon>
        <taxon>Gemmatimonadaceae</taxon>
        <taxon>Gemmatirosa</taxon>
    </lineage>
</organism>
<dbReference type="KEGG" id="gba:J421_1870"/>
<dbReference type="eggNOG" id="ENOG5033V90">
    <property type="taxonomic scope" value="Bacteria"/>
</dbReference>
<dbReference type="InterPro" id="IPR036102">
    <property type="entry name" value="OsmC/Ohrsf"/>
</dbReference>
<name>W0RG44_9BACT</name>
<dbReference type="STRING" id="861299.J421_1870"/>
<evidence type="ECO:0000313" key="2">
    <source>
        <dbReference type="Proteomes" id="UP000019151"/>
    </source>
</evidence>
<dbReference type="InParanoid" id="W0RG44"/>
<keyword evidence="2" id="KW-1185">Reference proteome</keyword>
<accession>W0RG44</accession>
<dbReference type="InterPro" id="IPR015946">
    <property type="entry name" value="KH_dom-like_a/b"/>
</dbReference>
<gene>
    <name evidence="1" type="ORF">J421_1870</name>
</gene>
<dbReference type="HOGENOM" id="CLU_1538282_0_0_0"/>
<dbReference type="OrthoDB" id="8071065at2"/>
<evidence type="ECO:0000313" key="1">
    <source>
        <dbReference type="EMBL" id="AHG89407.1"/>
    </source>
</evidence>
<dbReference type="EMBL" id="CP007128">
    <property type="protein sequence ID" value="AHG89407.1"/>
    <property type="molecule type" value="Genomic_DNA"/>
</dbReference>
<dbReference type="Proteomes" id="UP000019151">
    <property type="component" value="Chromosome"/>
</dbReference>
<dbReference type="SUPFAM" id="SSF82784">
    <property type="entry name" value="OsmC-like"/>
    <property type="match status" value="1"/>
</dbReference>